<protein>
    <submittedName>
        <fullName evidence="5">Helix-turn-helix domain-containing protein</fullName>
    </submittedName>
</protein>
<name>G6EI42_9SPHN</name>
<evidence type="ECO:0000313" key="6">
    <source>
        <dbReference type="Proteomes" id="UP000004030"/>
    </source>
</evidence>
<keyword evidence="2" id="KW-0238">DNA-binding</keyword>
<comment type="caution">
    <text evidence="5">The sequence shown here is derived from an EMBL/GenBank/DDBJ whole genome shotgun (WGS) entry which is preliminary data.</text>
</comment>
<dbReference type="SUPFAM" id="SSF46689">
    <property type="entry name" value="Homeodomain-like"/>
    <property type="match status" value="1"/>
</dbReference>
<dbReference type="PANTHER" id="PTHR47894">
    <property type="entry name" value="HTH-TYPE TRANSCRIPTIONAL REGULATOR GADX"/>
    <property type="match status" value="1"/>
</dbReference>
<evidence type="ECO:0000313" key="5">
    <source>
        <dbReference type="EMBL" id="EHJ59030.1"/>
    </source>
</evidence>
<dbReference type="Pfam" id="PF12833">
    <property type="entry name" value="HTH_18"/>
    <property type="match status" value="1"/>
</dbReference>
<reference evidence="5 6" key="1">
    <citation type="journal article" date="2012" name="J. Bacteriol.">
        <title>Genome sequence of benzo(a)pyrene-degrading bacterium Novosphingobium pentaromativorans US6-1.</title>
        <authorList>
            <person name="Luo Y.R."/>
            <person name="Kang S.G."/>
            <person name="Kim S.J."/>
            <person name="Kim M.R."/>
            <person name="Li N."/>
            <person name="Lee J.H."/>
            <person name="Kwon K.K."/>
        </authorList>
    </citation>
    <scope>NUCLEOTIDE SEQUENCE [LARGE SCALE GENOMIC DNA]</scope>
    <source>
        <strain evidence="5 6">US6-1</strain>
    </source>
</reference>
<dbReference type="EMBL" id="AGFM01000063">
    <property type="protein sequence ID" value="EHJ59030.1"/>
    <property type="molecule type" value="Genomic_DNA"/>
</dbReference>
<dbReference type="AlphaFoldDB" id="G6EI42"/>
<proteinExistence type="predicted"/>
<evidence type="ECO:0000256" key="1">
    <source>
        <dbReference type="ARBA" id="ARBA00023015"/>
    </source>
</evidence>
<keyword evidence="3" id="KW-0804">Transcription</keyword>
<dbReference type="PRINTS" id="PR00032">
    <property type="entry name" value="HTHARAC"/>
</dbReference>
<dbReference type="InterPro" id="IPR032687">
    <property type="entry name" value="AraC-type_N"/>
</dbReference>
<evidence type="ECO:0000259" key="4">
    <source>
        <dbReference type="PROSITE" id="PS01124"/>
    </source>
</evidence>
<dbReference type="SMART" id="SM00342">
    <property type="entry name" value="HTH_ARAC"/>
    <property type="match status" value="1"/>
</dbReference>
<gene>
    <name evidence="5" type="ORF">NSU_4013</name>
</gene>
<keyword evidence="1" id="KW-0805">Transcription regulation</keyword>
<sequence length="327" mass="36321">MPLGVIGPFSQWLGWPDWLREGTSIPGCGKLPQRISMADDITITANFLERGHGPELIRKTLQTNRLITGPTASIIIRNAPTLEQALIHLTSLIEATNMNVSLQFAATVRRAEVNVVQKLPLGPMLDFVAAIRLILVMRTIEWFLLADLQPVGLTLSLPYDQSIEGLFREKGVKVEMGADHNRISFPSEWRETSNSDYDASLWYTALLRLKKADEIKGNRELAARLRGQVATSLASQGKVLRLKEIAVREGVTVRTLARRLSATGIKFQELVDQERRQFVDGLMADASLTLADVASMSGFSNSSSFGRAFQQWHGQSPGAYRDALNRH</sequence>
<dbReference type="Gene3D" id="1.10.10.60">
    <property type="entry name" value="Homeodomain-like"/>
    <property type="match status" value="1"/>
</dbReference>
<dbReference type="InterPro" id="IPR009057">
    <property type="entry name" value="Homeodomain-like_sf"/>
</dbReference>
<dbReference type="eggNOG" id="COG2207">
    <property type="taxonomic scope" value="Bacteria"/>
</dbReference>
<dbReference type="GO" id="GO:0003700">
    <property type="term" value="F:DNA-binding transcription factor activity"/>
    <property type="evidence" value="ECO:0007669"/>
    <property type="project" value="InterPro"/>
</dbReference>
<dbReference type="Pfam" id="PF12625">
    <property type="entry name" value="Arabinose_bd"/>
    <property type="match status" value="1"/>
</dbReference>
<dbReference type="PROSITE" id="PS01124">
    <property type="entry name" value="HTH_ARAC_FAMILY_2"/>
    <property type="match status" value="1"/>
</dbReference>
<dbReference type="GO" id="GO:0005829">
    <property type="term" value="C:cytosol"/>
    <property type="evidence" value="ECO:0007669"/>
    <property type="project" value="TreeGrafter"/>
</dbReference>
<evidence type="ECO:0000256" key="2">
    <source>
        <dbReference type="ARBA" id="ARBA00023125"/>
    </source>
</evidence>
<dbReference type="InterPro" id="IPR018060">
    <property type="entry name" value="HTH_AraC"/>
</dbReference>
<feature type="domain" description="HTH araC/xylS-type" evidence="4">
    <location>
        <begin position="223"/>
        <end position="323"/>
    </location>
</feature>
<accession>G6EI42</accession>
<dbReference type="PANTHER" id="PTHR47894:SF1">
    <property type="entry name" value="HTH-TYPE TRANSCRIPTIONAL REGULATOR VQSM"/>
    <property type="match status" value="1"/>
</dbReference>
<keyword evidence="6" id="KW-1185">Reference proteome</keyword>
<dbReference type="InterPro" id="IPR020449">
    <property type="entry name" value="Tscrpt_reg_AraC-type_HTH"/>
</dbReference>
<dbReference type="Proteomes" id="UP000004030">
    <property type="component" value="Unassembled WGS sequence"/>
</dbReference>
<evidence type="ECO:0000256" key="3">
    <source>
        <dbReference type="ARBA" id="ARBA00023163"/>
    </source>
</evidence>
<organism evidence="5 6">
    <name type="scientific">Novosphingobium pentaromativorans US6-1</name>
    <dbReference type="NCBI Taxonomy" id="1088721"/>
    <lineage>
        <taxon>Bacteria</taxon>
        <taxon>Pseudomonadati</taxon>
        <taxon>Pseudomonadota</taxon>
        <taxon>Alphaproteobacteria</taxon>
        <taxon>Sphingomonadales</taxon>
        <taxon>Sphingomonadaceae</taxon>
        <taxon>Novosphingobium</taxon>
    </lineage>
</organism>
<dbReference type="GO" id="GO:0000976">
    <property type="term" value="F:transcription cis-regulatory region binding"/>
    <property type="evidence" value="ECO:0007669"/>
    <property type="project" value="TreeGrafter"/>
</dbReference>